<dbReference type="GO" id="GO:0016887">
    <property type="term" value="F:ATP hydrolysis activity"/>
    <property type="evidence" value="ECO:0007669"/>
    <property type="project" value="InterPro"/>
</dbReference>
<dbReference type="InterPro" id="IPR017871">
    <property type="entry name" value="ABC_transporter-like_CS"/>
</dbReference>
<dbReference type="PROSITE" id="PS50893">
    <property type="entry name" value="ABC_TRANSPORTER_2"/>
    <property type="match status" value="1"/>
</dbReference>
<dbReference type="AlphaFoldDB" id="A0A7C4DAB0"/>
<dbReference type="PANTHER" id="PTHR24220:SF86">
    <property type="entry name" value="ABC TRANSPORTER ABCH.1"/>
    <property type="match status" value="1"/>
</dbReference>
<comment type="caution">
    <text evidence="6">The sequence shown here is derived from an EMBL/GenBank/DDBJ whole genome shotgun (WGS) entry which is preliminary data.</text>
</comment>
<evidence type="ECO:0000256" key="1">
    <source>
        <dbReference type="ARBA" id="ARBA00022448"/>
    </source>
</evidence>
<dbReference type="InterPro" id="IPR015854">
    <property type="entry name" value="ABC_transpr_LolD-like"/>
</dbReference>
<keyword evidence="2" id="KW-0547">Nucleotide-binding</keyword>
<dbReference type="SMART" id="SM00382">
    <property type="entry name" value="AAA"/>
    <property type="match status" value="1"/>
</dbReference>
<evidence type="ECO:0000256" key="4">
    <source>
        <dbReference type="SAM" id="Coils"/>
    </source>
</evidence>
<dbReference type="PANTHER" id="PTHR24220">
    <property type="entry name" value="IMPORT ATP-BINDING PROTEIN"/>
    <property type="match status" value="1"/>
</dbReference>
<evidence type="ECO:0000256" key="2">
    <source>
        <dbReference type="ARBA" id="ARBA00022741"/>
    </source>
</evidence>
<keyword evidence="3 6" id="KW-0067">ATP-binding</keyword>
<dbReference type="GO" id="GO:0005524">
    <property type="term" value="F:ATP binding"/>
    <property type="evidence" value="ECO:0007669"/>
    <property type="project" value="UniProtKB-KW"/>
</dbReference>
<evidence type="ECO:0000313" key="6">
    <source>
        <dbReference type="EMBL" id="HGM58858.1"/>
    </source>
</evidence>
<organism evidence="6">
    <name type="scientific">Staphylothermus marinus</name>
    <dbReference type="NCBI Taxonomy" id="2280"/>
    <lineage>
        <taxon>Archaea</taxon>
        <taxon>Thermoproteota</taxon>
        <taxon>Thermoprotei</taxon>
        <taxon>Desulfurococcales</taxon>
        <taxon>Desulfurococcaceae</taxon>
        <taxon>Staphylothermus</taxon>
    </lineage>
</organism>
<protein>
    <submittedName>
        <fullName evidence="6">ABC transporter ATP-binding protein</fullName>
    </submittedName>
</protein>
<proteinExistence type="predicted"/>
<dbReference type="InterPro" id="IPR003439">
    <property type="entry name" value="ABC_transporter-like_ATP-bd"/>
</dbReference>
<dbReference type="InterPro" id="IPR003593">
    <property type="entry name" value="AAA+_ATPase"/>
</dbReference>
<dbReference type="SUPFAM" id="SSF52540">
    <property type="entry name" value="P-loop containing nucleoside triphosphate hydrolases"/>
    <property type="match status" value="1"/>
</dbReference>
<dbReference type="GO" id="GO:0022857">
    <property type="term" value="F:transmembrane transporter activity"/>
    <property type="evidence" value="ECO:0007669"/>
    <property type="project" value="TreeGrafter"/>
</dbReference>
<sequence>MNKISGSLDYLFDPRRVPPKGFFTKGLDIEVKDLFKTYIITPEIQVKALRGVSFKVVKGSLSVVIGPSGSGKTTLLNIIGCLDKPTSGSVLIDTIDVTSLNEKILEKIRLSVIGFVFQSLNLIPILSALENVALPMIAFNVPREVRIRRAKWLLNEVGLSDRALHKPFELSGGQQQRVAIAVSLANDPPIVIADEPTAELDYENAVRVMELLWKLSVEYGKTILVSTHDYRIVTKSNTVFRLEDGKLIDIYKPTEFVEVKSSKTSEITDILRKRLSRVEEDIKELVSRYSRGELSLEDFNREYSRLRNLYDALRELLITISK</sequence>
<dbReference type="InterPro" id="IPR027417">
    <property type="entry name" value="P-loop_NTPase"/>
</dbReference>
<dbReference type="PROSITE" id="PS00211">
    <property type="entry name" value="ABC_TRANSPORTER_1"/>
    <property type="match status" value="1"/>
</dbReference>
<dbReference type="EMBL" id="DTBJ01000034">
    <property type="protein sequence ID" value="HGM58858.1"/>
    <property type="molecule type" value="Genomic_DNA"/>
</dbReference>
<feature type="coiled-coil region" evidence="4">
    <location>
        <begin position="268"/>
        <end position="316"/>
    </location>
</feature>
<dbReference type="GO" id="GO:0005886">
    <property type="term" value="C:plasma membrane"/>
    <property type="evidence" value="ECO:0007669"/>
    <property type="project" value="TreeGrafter"/>
</dbReference>
<feature type="domain" description="ABC transporter" evidence="5">
    <location>
        <begin position="29"/>
        <end position="269"/>
    </location>
</feature>
<evidence type="ECO:0000256" key="3">
    <source>
        <dbReference type="ARBA" id="ARBA00022840"/>
    </source>
</evidence>
<dbReference type="CDD" id="cd03255">
    <property type="entry name" value="ABC_MJ0796_LolCDE_FtsE"/>
    <property type="match status" value="1"/>
</dbReference>
<accession>A0A7C4DAB0</accession>
<name>A0A7C4DAB0_STAMA</name>
<keyword evidence="1" id="KW-0813">Transport</keyword>
<keyword evidence="4" id="KW-0175">Coiled coil</keyword>
<reference evidence="6" key="1">
    <citation type="journal article" date="2020" name="mSystems">
        <title>Genome- and Community-Level Interaction Insights into Carbon Utilization and Element Cycling Functions of Hydrothermarchaeota in Hydrothermal Sediment.</title>
        <authorList>
            <person name="Zhou Z."/>
            <person name="Liu Y."/>
            <person name="Xu W."/>
            <person name="Pan J."/>
            <person name="Luo Z.H."/>
            <person name="Li M."/>
        </authorList>
    </citation>
    <scope>NUCLEOTIDE SEQUENCE [LARGE SCALE GENOMIC DNA]</scope>
    <source>
        <strain evidence="6">SpSt-642</strain>
    </source>
</reference>
<dbReference type="Pfam" id="PF00005">
    <property type="entry name" value="ABC_tran"/>
    <property type="match status" value="1"/>
</dbReference>
<evidence type="ECO:0000259" key="5">
    <source>
        <dbReference type="PROSITE" id="PS50893"/>
    </source>
</evidence>
<dbReference type="Gene3D" id="3.40.50.300">
    <property type="entry name" value="P-loop containing nucleotide triphosphate hydrolases"/>
    <property type="match status" value="1"/>
</dbReference>
<gene>
    <name evidence="6" type="ORF">ENU14_04660</name>
</gene>
<dbReference type="InterPro" id="IPR017911">
    <property type="entry name" value="MacB-like_ATP-bd"/>
</dbReference>